<dbReference type="EMBL" id="JACHFR010000003">
    <property type="protein sequence ID" value="MBB5219508.1"/>
    <property type="molecule type" value="Genomic_DNA"/>
</dbReference>
<name>A0A840SH74_9SPIR</name>
<accession>A0A840SH74</accession>
<evidence type="ECO:0000313" key="3">
    <source>
        <dbReference type="Proteomes" id="UP000578697"/>
    </source>
</evidence>
<dbReference type="InterPro" id="IPR014756">
    <property type="entry name" value="Ig_E-set"/>
</dbReference>
<proteinExistence type="predicted"/>
<evidence type="ECO:0000313" key="2">
    <source>
        <dbReference type="EMBL" id="MBB5219508.1"/>
    </source>
</evidence>
<evidence type="ECO:0008006" key="4">
    <source>
        <dbReference type="Google" id="ProtNLM"/>
    </source>
</evidence>
<comment type="caution">
    <text evidence="2">The sequence shown here is derived from an EMBL/GenBank/DDBJ whole genome shotgun (WGS) entry which is preliminary data.</text>
</comment>
<dbReference type="InterPro" id="IPR013783">
    <property type="entry name" value="Ig-like_fold"/>
</dbReference>
<keyword evidence="3" id="KW-1185">Reference proteome</keyword>
<keyword evidence="1" id="KW-0732">Signal</keyword>
<dbReference type="Gene3D" id="2.60.40.10">
    <property type="entry name" value="Immunoglobulins"/>
    <property type="match status" value="2"/>
</dbReference>
<organism evidence="2 3">
    <name type="scientific">Treponema rectale</name>
    <dbReference type="NCBI Taxonomy" id="744512"/>
    <lineage>
        <taxon>Bacteria</taxon>
        <taxon>Pseudomonadati</taxon>
        <taxon>Spirochaetota</taxon>
        <taxon>Spirochaetia</taxon>
        <taxon>Spirochaetales</taxon>
        <taxon>Treponemataceae</taxon>
        <taxon>Treponema</taxon>
    </lineage>
</organism>
<dbReference type="Proteomes" id="UP000578697">
    <property type="component" value="Unassembled WGS sequence"/>
</dbReference>
<evidence type="ECO:0000256" key="1">
    <source>
        <dbReference type="SAM" id="SignalP"/>
    </source>
</evidence>
<dbReference type="SUPFAM" id="SSF81296">
    <property type="entry name" value="E set domains"/>
    <property type="match status" value="1"/>
</dbReference>
<reference evidence="2 3" key="1">
    <citation type="submission" date="2020-08" db="EMBL/GenBank/DDBJ databases">
        <title>Genomic Encyclopedia of Type Strains, Phase IV (KMG-IV): sequencing the most valuable type-strain genomes for metagenomic binning, comparative biology and taxonomic classification.</title>
        <authorList>
            <person name="Goeker M."/>
        </authorList>
    </citation>
    <scope>NUCLEOTIDE SEQUENCE [LARGE SCALE GENOMIC DNA]</scope>
    <source>
        <strain evidence="2 3">DSM 103679</strain>
    </source>
</reference>
<sequence length="236" mass="27147">MRKYLAFLFMCFSFGTFLYASTDDDRWDYSILVSQIDSVQAPYLSGNSVIFTADKNARHVGIALDYENFSTIHSFSKKVKKDMDDNVVDSFYFYVLNLPKNVQEFKYRLVIDGLWTMDPLNSNRVFDPKSNLMLSVFDAGRDIPAVTEEKGRGKVHFVYRGESGQHIRLGGSFTNWDSWIYEMKEVSAGLYVLDLTLPPGTYQYAYYSGIKSFVDRTNPERCYTDEGKEASLLIVK</sequence>
<dbReference type="AlphaFoldDB" id="A0A840SH74"/>
<gene>
    <name evidence="2" type="ORF">HNP77_001890</name>
</gene>
<feature type="signal peptide" evidence="1">
    <location>
        <begin position="1"/>
        <end position="20"/>
    </location>
</feature>
<feature type="chain" id="PRO_5032498680" description="AMP-activated protein kinase glycogen-binding domain-containing protein" evidence="1">
    <location>
        <begin position="21"/>
        <end position="236"/>
    </location>
</feature>
<dbReference type="RefSeq" id="WP_246428910.1">
    <property type="nucleotide sequence ID" value="NZ_JACHFR010000003.1"/>
</dbReference>
<protein>
    <recommendedName>
        <fullName evidence="4">AMP-activated protein kinase glycogen-binding domain-containing protein</fullName>
    </recommendedName>
</protein>
<dbReference type="CDD" id="cd02859">
    <property type="entry name" value="E_set_AMPKbeta_like_N"/>
    <property type="match status" value="1"/>
</dbReference>